<keyword evidence="2" id="KW-0732">Signal</keyword>
<dbReference type="AlphaFoldDB" id="A0A8J4TD47"/>
<dbReference type="EMBL" id="LUCH01004380">
    <property type="protein sequence ID" value="KAF5399072.1"/>
    <property type="molecule type" value="Genomic_DNA"/>
</dbReference>
<accession>A0A8J4TD47</accession>
<feature type="signal peptide" evidence="2">
    <location>
        <begin position="1"/>
        <end position="22"/>
    </location>
</feature>
<reference evidence="3" key="1">
    <citation type="submission" date="2019-05" db="EMBL/GenBank/DDBJ databases">
        <title>Annotation for the trematode Paragonimus heterotremus.</title>
        <authorList>
            <person name="Choi Y.-J."/>
        </authorList>
    </citation>
    <scope>NUCLEOTIDE SEQUENCE</scope>
    <source>
        <strain evidence="3">LC</strain>
    </source>
</reference>
<sequence length="96" mass="11011">MARVLFVFCLVLMAVLLSDVLADTLRSRPYRGPQSYPGYRPARPVRPPPTYETRRPVSRPYVPRRPDISDVKLYGPRRNDASYREGLSEMAGLMDI</sequence>
<organism evidence="3 4">
    <name type="scientific">Paragonimus heterotremus</name>
    <dbReference type="NCBI Taxonomy" id="100268"/>
    <lineage>
        <taxon>Eukaryota</taxon>
        <taxon>Metazoa</taxon>
        <taxon>Spiralia</taxon>
        <taxon>Lophotrochozoa</taxon>
        <taxon>Platyhelminthes</taxon>
        <taxon>Trematoda</taxon>
        <taxon>Digenea</taxon>
        <taxon>Plagiorchiida</taxon>
        <taxon>Troglotremata</taxon>
        <taxon>Troglotrematidae</taxon>
        <taxon>Paragonimus</taxon>
    </lineage>
</organism>
<evidence type="ECO:0000256" key="1">
    <source>
        <dbReference type="SAM" id="MobiDB-lite"/>
    </source>
</evidence>
<feature type="region of interest" description="Disordered" evidence="1">
    <location>
        <begin position="28"/>
        <end position="78"/>
    </location>
</feature>
<evidence type="ECO:0000256" key="2">
    <source>
        <dbReference type="SAM" id="SignalP"/>
    </source>
</evidence>
<feature type="chain" id="PRO_5035213344" evidence="2">
    <location>
        <begin position="23"/>
        <end position="96"/>
    </location>
</feature>
<keyword evidence="4" id="KW-1185">Reference proteome</keyword>
<gene>
    <name evidence="3" type="ORF">PHET_07372</name>
</gene>
<evidence type="ECO:0000313" key="3">
    <source>
        <dbReference type="EMBL" id="KAF5399072.1"/>
    </source>
</evidence>
<proteinExistence type="predicted"/>
<dbReference type="Proteomes" id="UP000748531">
    <property type="component" value="Unassembled WGS sequence"/>
</dbReference>
<protein>
    <submittedName>
        <fullName evidence="3">Uncharacterized protein</fullName>
    </submittedName>
</protein>
<comment type="caution">
    <text evidence="3">The sequence shown here is derived from an EMBL/GenBank/DDBJ whole genome shotgun (WGS) entry which is preliminary data.</text>
</comment>
<dbReference type="OrthoDB" id="6253943at2759"/>
<evidence type="ECO:0000313" key="4">
    <source>
        <dbReference type="Proteomes" id="UP000748531"/>
    </source>
</evidence>
<name>A0A8J4TD47_9TREM</name>